<sequence length="446" mass="49645">MSNLSKEELQKALKDAQLKLEQAVAEGKTKDILIAQLQQNGGRKGKPKSSSGLEYDQGIVGWGKKFTVLCEPWITVSVFGPYPADGPPELKTIPEIENIFKDARLYLRYTTVTLYKNIPAKFHELVDQSVFGAFASDFMKQMSSGRSSALFAFRANFDKMLRIQGIERNRDKLLYHRANNKSAPPTTYLPIFYDGLKDTLPNLFLNPVGPLSLHVILFGQGSLGERGKAKPSRNTIGFQWKVPENGLTVGSICFTLILLIFVIADHDENFTETSSISKIPYQKYYRQYKMRFMKYAKTAGIQRIIKFWSGIVFHGIDTASIINEQTADDMNDGEEAEFALAMERLAVDTGDTDEEEDFDFEMGHHAVWTPSQLESFDSDEPAQQEPPASPAVISSAAPHSALFKAEAQAGFPRVEAWAESRAKLEAEARVKEREGPAVGVGVGVGR</sequence>
<evidence type="ECO:0000313" key="2">
    <source>
        <dbReference type="EMBL" id="KAJ7360795.1"/>
    </source>
</evidence>
<reference evidence="2" key="1">
    <citation type="submission" date="2023-03" db="EMBL/GenBank/DDBJ databases">
        <title>Massive genome expansion in bonnet fungi (Mycena s.s.) driven by repeated elements and novel gene families across ecological guilds.</title>
        <authorList>
            <consortium name="Lawrence Berkeley National Laboratory"/>
            <person name="Harder C.B."/>
            <person name="Miyauchi S."/>
            <person name="Viragh M."/>
            <person name="Kuo A."/>
            <person name="Thoen E."/>
            <person name="Andreopoulos B."/>
            <person name="Lu D."/>
            <person name="Skrede I."/>
            <person name="Drula E."/>
            <person name="Henrissat B."/>
            <person name="Morin E."/>
            <person name="Kohler A."/>
            <person name="Barry K."/>
            <person name="LaButti K."/>
            <person name="Morin E."/>
            <person name="Salamov A."/>
            <person name="Lipzen A."/>
            <person name="Mereny Z."/>
            <person name="Hegedus B."/>
            <person name="Baldrian P."/>
            <person name="Stursova M."/>
            <person name="Weitz H."/>
            <person name="Taylor A."/>
            <person name="Grigoriev I.V."/>
            <person name="Nagy L.G."/>
            <person name="Martin F."/>
            <person name="Kauserud H."/>
        </authorList>
    </citation>
    <scope>NUCLEOTIDE SEQUENCE</scope>
    <source>
        <strain evidence="2">CBHHK002</strain>
    </source>
</reference>
<name>A0AAD7AJC5_9AGAR</name>
<feature type="region of interest" description="Disordered" evidence="1">
    <location>
        <begin position="375"/>
        <end position="395"/>
    </location>
</feature>
<dbReference type="Proteomes" id="UP001218218">
    <property type="component" value="Unassembled WGS sequence"/>
</dbReference>
<feature type="compositionally biased region" description="Low complexity" evidence="1">
    <location>
        <begin position="383"/>
        <end position="395"/>
    </location>
</feature>
<gene>
    <name evidence="2" type="ORF">DFH08DRAFT_1073971</name>
</gene>
<accession>A0AAD7AJC5</accession>
<dbReference type="AlphaFoldDB" id="A0AAD7AJC5"/>
<evidence type="ECO:0000313" key="3">
    <source>
        <dbReference type="Proteomes" id="UP001218218"/>
    </source>
</evidence>
<proteinExistence type="predicted"/>
<organism evidence="2 3">
    <name type="scientific">Mycena albidolilacea</name>
    <dbReference type="NCBI Taxonomy" id="1033008"/>
    <lineage>
        <taxon>Eukaryota</taxon>
        <taxon>Fungi</taxon>
        <taxon>Dikarya</taxon>
        <taxon>Basidiomycota</taxon>
        <taxon>Agaricomycotina</taxon>
        <taxon>Agaricomycetes</taxon>
        <taxon>Agaricomycetidae</taxon>
        <taxon>Agaricales</taxon>
        <taxon>Marasmiineae</taxon>
        <taxon>Mycenaceae</taxon>
        <taxon>Mycena</taxon>
    </lineage>
</organism>
<comment type="caution">
    <text evidence="2">The sequence shown here is derived from an EMBL/GenBank/DDBJ whole genome shotgun (WGS) entry which is preliminary data.</text>
</comment>
<keyword evidence="3" id="KW-1185">Reference proteome</keyword>
<feature type="region of interest" description="Disordered" evidence="1">
    <location>
        <begin position="427"/>
        <end position="446"/>
    </location>
</feature>
<protein>
    <submittedName>
        <fullName evidence="2">Uncharacterized protein</fullName>
    </submittedName>
</protein>
<evidence type="ECO:0000256" key="1">
    <source>
        <dbReference type="SAM" id="MobiDB-lite"/>
    </source>
</evidence>
<dbReference type="EMBL" id="JARIHO010000005">
    <property type="protein sequence ID" value="KAJ7360795.1"/>
    <property type="molecule type" value="Genomic_DNA"/>
</dbReference>